<keyword evidence="7" id="KW-1185">Reference proteome</keyword>
<dbReference type="InterPro" id="IPR015797">
    <property type="entry name" value="NUDIX_hydrolase-like_dom_sf"/>
</dbReference>
<dbReference type="PROSITE" id="PS51462">
    <property type="entry name" value="NUDIX"/>
    <property type="match status" value="1"/>
</dbReference>
<dbReference type="InterPro" id="IPR020084">
    <property type="entry name" value="NUDIX_hydrolase_CS"/>
</dbReference>
<reference evidence="6 7" key="1">
    <citation type="submission" date="2024-09" db="EMBL/GenBank/DDBJ databases">
        <authorList>
            <person name="Zhang Z.-H."/>
        </authorList>
    </citation>
    <scope>NUCLEOTIDE SEQUENCE [LARGE SCALE GENOMIC DNA]</scope>
    <source>
        <strain evidence="6 7">HHTR114</strain>
    </source>
</reference>
<evidence type="ECO:0000256" key="2">
    <source>
        <dbReference type="ARBA" id="ARBA00001946"/>
    </source>
</evidence>
<comment type="cofactor">
    <cofactor evidence="2">
        <name>Mg(2+)</name>
        <dbReference type="ChEBI" id="CHEBI:18420"/>
    </cofactor>
</comment>
<evidence type="ECO:0000313" key="6">
    <source>
        <dbReference type="EMBL" id="MFC6034782.1"/>
    </source>
</evidence>
<dbReference type="PROSITE" id="PS00893">
    <property type="entry name" value="NUDIX_BOX"/>
    <property type="match status" value="1"/>
</dbReference>
<dbReference type="Gene3D" id="3.90.79.10">
    <property type="entry name" value="Nucleoside Triphosphate Pyrophosphohydrolase"/>
    <property type="match status" value="1"/>
</dbReference>
<evidence type="ECO:0000256" key="4">
    <source>
        <dbReference type="RuleBase" id="RU003476"/>
    </source>
</evidence>
<dbReference type="PANTHER" id="PTHR11839:SF22">
    <property type="entry name" value="NUDIX HYDROLASE 26, CHLOROPLASTIC"/>
    <property type="match status" value="1"/>
</dbReference>
<feature type="domain" description="Nudix hydrolase" evidence="5">
    <location>
        <begin position="9"/>
        <end position="156"/>
    </location>
</feature>
<dbReference type="SUPFAM" id="SSF55811">
    <property type="entry name" value="Nudix"/>
    <property type="match status" value="1"/>
</dbReference>
<dbReference type="EMBL" id="JBHPON010000001">
    <property type="protein sequence ID" value="MFC6034782.1"/>
    <property type="molecule type" value="Genomic_DNA"/>
</dbReference>
<protein>
    <submittedName>
        <fullName evidence="6">RNA pyrophosphohydrolase</fullName>
        <ecNumber evidence="6">3.6.1.-</ecNumber>
    </submittedName>
</protein>
<dbReference type="Proteomes" id="UP001596116">
    <property type="component" value="Unassembled WGS sequence"/>
</dbReference>
<dbReference type="InterPro" id="IPR000086">
    <property type="entry name" value="NUDIX_hydrolase_dom"/>
</dbReference>
<accession>A0ABW1KW43</accession>
<evidence type="ECO:0000256" key="1">
    <source>
        <dbReference type="ARBA" id="ARBA00001936"/>
    </source>
</evidence>
<evidence type="ECO:0000313" key="7">
    <source>
        <dbReference type="Proteomes" id="UP001596116"/>
    </source>
</evidence>
<dbReference type="PANTHER" id="PTHR11839">
    <property type="entry name" value="UDP/ADP-SUGAR PYROPHOSPHATASE"/>
    <property type="match status" value="1"/>
</dbReference>
<comment type="similarity">
    <text evidence="4">Belongs to the Nudix hydrolase family.</text>
</comment>
<dbReference type="PRINTS" id="PR00502">
    <property type="entry name" value="NUDIXFAMILY"/>
</dbReference>
<dbReference type="CDD" id="cd03671">
    <property type="entry name" value="NUDIX_Ap4A_hydrolase_plant_like"/>
    <property type="match status" value="1"/>
</dbReference>
<name>A0ABW1KW43_9PROT</name>
<evidence type="ECO:0000256" key="3">
    <source>
        <dbReference type="ARBA" id="ARBA00022801"/>
    </source>
</evidence>
<dbReference type="InterPro" id="IPR020476">
    <property type="entry name" value="Nudix_hydrolase"/>
</dbReference>
<dbReference type="EC" id="3.6.1.-" evidence="6"/>
<dbReference type="GO" id="GO:0016787">
    <property type="term" value="F:hydrolase activity"/>
    <property type="evidence" value="ECO:0007669"/>
    <property type="project" value="UniProtKB-KW"/>
</dbReference>
<dbReference type="Pfam" id="PF00293">
    <property type="entry name" value="NUDIX"/>
    <property type="match status" value="1"/>
</dbReference>
<proteinExistence type="inferred from homology"/>
<comment type="caution">
    <text evidence="6">The sequence shown here is derived from an EMBL/GenBank/DDBJ whole genome shotgun (WGS) entry which is preliminary data.</text>
</comment>
<gene>
    <name evidence="6" type="ORF">ACFMB1_04455</name>
</gene>
<dbReference type="InterPro" id="IPR022927">
    <property type="entry name" value="RppH"/>
</dbReference>
<dbReference type="RefSeq" id="WP_379879879.1">
    <property type="nucleotide sequence ID" value="NZ_JBHPON010000001.1"/>
</dbReference>
<sequence>MSQKDLLKRFRPNVGVVLFNAQGQVWYGRRVGDFSGLGEKPDLYRWQMPQGGVDPDEDIAAAAFRELKEETGVSSATLLCVTPGWLAYEFPADYKKKNWKGQRQKWAAMIFTGEDSEIDLEADDHQEFDDWRWGELEEAPSLIVPFKRHVYDDIVEGFRPLRDFLRAQA</sequence>
<organism evidence="6 7">
    <name type="scientific">Hyphococcus aureus</name>
    <dbReference type="NCBI Taxonomy" id="2666033"/>
    <lineage>
        <taxon>Bacteria</taxon>
        <taxon>Pseudomonadati</taxon>
        <taxon>Pseudomonadota</taxon>
        <taxon>Alphaproteobacteria</taxon>
        <taxon>Parvularculales</taxon>
        <taxon>Parvularculaceae</taxon>
        <taxon>Hyphococcus</taxon>
    </lineage>
</organism>
<keyword evidence="3 4" id="KW-0378">Hydrolase</keyword>
<dbReference type="NCBIfam" id="NF001938">
    <property type="entry name" value="PRK00714.1-5"/>
    <property type="match status" value="1"/>
</dbReference>
<evidence type="ECO:0000259" key="5">
    <source>
        <dbReference type="PROSITE" id="PS51462"/>
    </source>
</evidence>
<comment type="cofactor">
    <cofactor evidence="1">
        <name>Mn(2+)</name>
        <dbReference type="ChEBI" id="CHEBI:29035"/>
    </cofactor>
</comment>